<organism evidence="1 2">
    <name type="scientific">Polarella glacialis</name>
    <name type="common">Dinoflagellate</name>
    <dbReference type="NCBI Taxonomy" id="89957"/>
    <lineage>
        <taxon>Eukaryota</taxon>
        <taxon>Sar</taxon>
        <taxon>Alveolata</taxon>
        <taxon>Dinophyceae</taxon>
        <taxon>Suessiales</taxon>
        <taxon>Suessiaceae</taxon>
        <taxon>Polarella</taxon>
    </lineage>
</organism>
<gene>
    <name evidence="1" type="ORF">PGLA2088_LOCUS18269</name>
</gene>
<sequence>AEDEELKKRMRLQREAELAAFQAAEEAAKALANKPAEERAAAIQRSKIQELEDCIDQNKKDEAEAWLEKPPGKGCVRYTFKEEGTLGLRLSRDKPPWVLEVRDGSLAAKKAPRVPIAGVVMAVNGYDLGEDKLNQEIAIPFLKTRPVILDILWPADQGTPTINRA</sequence>
<comment type="caution">
    <text evidence="1">The sequence shown here is derived from an EMBL/GenBank/DDBJ whole genome shotgun (WGS) entry which is preliminary data.</text>
</comment>
<name>A0A813JEF6_POLGL</name>
<protein>
    <recommendedName>
        <fullName evidence="3">PDZ domain-containing protein</fullName>
    </recommendedName>
</protein>
<evidence type="ECO:0000313" key="2">
    <source>
        <dbReference type="Proteomes" id="UP000626109"/>
    </source>
</evidence>
<accession>A0A813JEF6</accession>
<dbReference type="Proteomes" id="UP000626109">
    <property type="component" value="Unassembled WGS sequence"/>
</dbReference>
<dbReference type="EMBL" id="CAJNNW010024510">
    <property type="protein sequence ID" value="CAE8672880.1"/>
    <property type="molecule type" value="Genomic_DNA"/>
</dbReference>
<proteinExistence type="predicted"/>
<dbReference type="InterPro" id="IPR036034">
    <property type="entry name" value="PDZ_sf"/>
</dbReference>
<feature type="non-terminal residue" evidence="1">
    <location>
        <position position="165"/>
    </location>
</feature>
<dbReference type="SUPFAM" id="SSF50156">
    <property type="entry name" value="PDZ domain-like"/>
    <property type="match status" value="1"/>
</dbReference>
<evidence type="ECO:0008006" key="3">
    <source>
        <dbReference type="Google" id="ProtNLM"/>
    </source>
</evidence>
<dbReference type="AlphaFoldDB" id="A0A813JEF6"/>
<reference evidence="1" key="1">
    <citation type="submission" date="2021-02" db="EMBL/GenBank/DDBJ databases">
        <authorList>
            <person name="Dougan E. K."/>
            <person name="Rhodes N."/>
            <person name="Thang M."/>
            <person name="Chan C."/>
        </authorList>
    </citation>
    <scope>NUCLEOTIDE SEQUENCE</scope>
</reference>
<evidence type="ECO:0000313" key="1">
    <source>
        <dbReference type="EMBL" id="CAE8672880.1"/>
    </source>
</evidence>